<proteinExistence type="predicted"/>
<dbReference type="InterPro" id="IPR011990">
    <property type="entry name" value="TPR-like_helical_dom_sf"/>
</dbReference>
<protein>
    <submittedName>
        <fullName evidence="2">NB-ARC domain-containing protein</fullName>
    </submittedName>
</protein>
<evidence type="ECO:0000313" key="2">
    <source>
        <dbReference type="EMBL" id="SDJ91019.1"/>
    </source>
</evidence>
<dbReference type="InterPro" id="IPR002182">
    <property type="entry name" value="NB-ARC"/>
</dbReference>
<dbReference type="InterPro" id="IPR019734">
    <property type="entry name" value="TPR_rpt"/>
</dbReference>
<dbReference type="Pfam" id="PF00931">
    <property type="entry name" value="NB-ARC"/>
    <property type="match status" value="1"/>
</dbReference>
<dbReference type="AlphaFoldDB" id="A0A1G8XKA6"/>
<evidence type="ECO:0000313" key="3">
    <source>
        <dbReference type="Proteomes" id="UP000199682"/>
    </source>
</evidence>
<dbReference type="SMART" id="SM00028">
    <property type="entry name" value="TPR"/>
    <property type="match status" value="3"/>
</dbReference>
<dbReference type="PANTHER" id="PTHR47691:SF3">
    <property type="entry name" value="HTH-TYPE TRANSCRIPTIONAL REGULATOR RV0890C-RELATED"/>
    <property type="match status" value="1"/>
</dbReference>
<accession>A0A1G8XKA6</accession>
<dbReference type="Gene3D" id="3.40.50.300">
    <property type="entry name" value="P-loop containing nucleotide triphosphate hydrolases"/>
    <property type="match status" value="1"/>
</dbReference>
<evidence type="ECO:0000259" key="1">
    <source>
        <dbReference type="Pfam" id="PF00931"/>
    </source>
</evidence>
<dbReference type="PANTHER" id="PTHR47691">
    <property type="entry name" value="REGULATOR-RELATED"/>
    <property type="match status" value="1"/>
</dbReference>
<dbReference type="PRINTS" id="PR00364">
    <property type="entry name" value="DISEASERSIST"/>
</dbReference>
<dbReference type="Proteomes" id="UP000199682">
    <property type="component" value="Unassembled WGS sequence"/>
</dbReference>
<feature type="domain" description="NB-ARC" evidence="1">
    <location>
        <begin position="11"/>
        <end position="131"/>
    </location>
</feature>
<organism evidence="2 3">
    <name type="scientific">Lentzea albidocapillata subsp. violacea</name>
    <dbReference type="NCBI Taxonomy" id="128104"/>
    <lineage>
        <taxon>Bacteria</taxon>
        <taxon>Bacillati</taxon>
        <taxon>Actinomycetota</taxon>
        <taxon>Actinomycetes</taxon>
        <taxon>Pseudonocardiales</taxon>
        <taxon>Pseudonocardiaceae</taxon>
        <taxon>Lentzea</taxon>
    </lineage>
</organism>
<dbReference type="GO" id="GO:0043531">
    <property type="term" value="F:ADP binding"/>
    <property type="evidence" value="ECO:0007669"/>
    <property type="project" value="InterPro"/>
</dbReference>
<name>A0A1G8XKA6_9PSEU</name>
<reference evidence="3" key="1">
    <citation type="submission" date="2016-10" db="EMBL/GenBank/DDBJ databases">
        <authorList>
            <person name="Varghese N."/>
            <person name="Submissions S."/>
        </authorList>
    </citation>
    <scope>NUCLEOTIDE SEQUENCE [LARGE SCALE GENOMIC DNA]</scope>
    <source>
        <strain evidence="3">DSM 44796</strain>
    </source>
</reference>
<dbReference type="RefSeq" id="WP_176929565.1">
    <property type="nucleotide sequence ID" value="NZ_FNET01000003.1"/>
</dbReference>
<dbReference type="SUPFAM" id="SSF52540">
    <property type="entry name" value="P-loop containing nucleoside triphosphate hydrolases"/>
    <property type="match status" value="1"/>
</dbReference>
<dbReference type="Gene3D" id="1.25.40.10">
    <property type="entry name" value="Tetratricopeptide repeat domain"/>
    <property type="match status" value="2"/>
</dbReference>
<dbReference type="EMBL" id="FNET01000003">
    <property type="protein sequence ID" value="SDJ91019.1"/>
    <property type="molecule type" value="Genomic_DNA"/>
</dbReference>
<dbReference type="SUPFAM" id="SSF48452">
    <property type="entry name" value="TPR-like"/>
    <property type="match status" value="1"/>
</dbReference>
<sequence>MSRLLDERQAEGRPCLVYLHGPDGIGRTSLASEFFHEHRSAFDDAYIEVAARQPDGKLVQQGEMLGQALRGLGVADADLASSDAARAEAFQRLSAGKRFLMLITDVASAEQVTRLIPNSSPEAAVVVTARVMLRELFQHDFADVPLTRLPRAESRELLLAGIGPGGAELPAEVIDELTEICDGFPLLIRILGAQLTRRPQRAVERYLRELRASDEALLAMDHSQRVTRFLNATFSLVRDLQLALRRLALLPGPRFGVDAAAVALDVDRDRAEQVLDELSDLNLLVYDGDRDRYSFYRVVRAHALRLAQEVDGPEVVKSAVERITTWYLREAILRDAALANRWRVGPEFDRYAAAKPVPMSREAATAWFDVEWPSVVACVRAAHEQSLYDVAWQLCVAVFKYLHLHGHVDVWLDSHQLGVRSAEASGTVAGLMQVTSQRGAAHLAVGNTTLARQDFEASLRAAIEAGHRHGEQSAWEWLGKTAAAERDLETAFRRFDESEAVVDRSGQAIGEQQRIRMRALLALHRARAWVKLRAWDRAASVAAAVIEHFESARETDNHAKCLLVLGDAALGTGDPAEAAGHYRQAARLFSHDQTVRAEAGALRQLGAALRAGRDFRGAAEALRSAMELYIMLGDAETDAVDALLKQVEEEGSDG</sequence>
<dbReference type="InterPro" id="IPR027417">
    <property type="entry name" value="P-loop_NTPase"/>
</dbReference>
<gene>
    <name evidence="2" type="ORF">SAMN04488074_103508</name>
</gene>